<keyword evidence="10 12" id="KW-0010">Activator</keyword>
<dbReference type="GO" id="GO:0003677">
    <property type="term" value="F:DNA binding"/>
    <property type="evidence" value="ECO:0007669"/>
    <property type="project" value="UniProtKB-UniRule"/>
</dbReference>
<organism evidence="16">
    <name type="scientific">Human papillomavirus</name>
    <dbReference type="NCBI Taxonomy" id="10566"/>
    <lineage>
        <taxon>Viruses</taxon>
        <taxon>Monodnaviria</taxon>
        <taxon>Shotokuvirae</taxon>
        <taxon>Cossaviricota</taxon>
        <taxon>Papovaviricetes</taxon>
        <taxon>Zurhausenvirales</taxon>
        <taxon>Papillomaviridae</taxon>
    </lineage>
</organism>
<evidence type="ECO:0000256" key="1">
    <source>
        <dbReference type="ARBA" id="ARBA00004147"/>
    </source>
</evidence>
<dbReference type="GO" id="GO:0039693">
    <property type="term" value="P:viral DNA genome replication"/>
    <property type="evidence" value="ECO:0007669"/>
    <property type="project" value="UniProtKB-UniRule"/>
</dbReference>
<dbReference type="GO" id="GO:0006351">
    <property type="term" value="P:DNA-templated transcription"/>
    <property type="evidence" value="ECO:0007669"/>
    <property type="project" value="UniProtKB-UniRule"/>
</dbReference>
<dbReference type="GO" id="GO:0003700">
    <property type="term" value="F:DNA-binding transcription factor activity"/>
    <property type="evidence" value="ECO:0007669"/>
    <property type="project" value="UniProtKB-UniRule"/>
</dbReference>
<evidence type="ECO:0000256" key="12">
    <source>
        <dbReference type="HAMAP-Rule" id="MF_04001"/>
    </source>
</evidence>
<dbReference type="HAMAP" id="MF_04001">
    <property type="entry name" value="PPV_E2"/>
    <property type="match status" value="1"/>
</dbReference>
<evidence type="ECO:0000259" key="15">
    <source>
        <dbReference type="Pfam" id="PF00511"/>
    </source>
</evidence>
<keyword evidence="3 12" id="KW-0678">Repressor</keyword>
<comment type="PTM">
    <text evidence="12">Phosphorylated.</text>
</comment>
<feature type="region of interest" description="DNA-binding domain" evidence="12">
    <location>
        <begin position="317"/>
        <end position="396"/>
    </location>
</feature>
<evidence type="ECO:0000256" key="5">
    <source>
        <dbReference type="ARBA" id="ARBA00022553"/>
    </source>
</evidence>
<evidence type="ECO:0000259" key="14">
    <source>
        <dbReference type="Pfam" id="PF00508"/>
    </source>
</evidence>
<keyword evidence="9 12" id="KW-0238">DNA-binding</keyword>
<dbReference type="Pfam" id="PF00511">
    <property type="entry name" value="PPV_E2_C"/>
    <property type="match status" value="1"/>
</dbReference>
<keyword evidence="4 12" id="KW-0244">Early protein</keyword>
<evidence type="ECO:0000256" key="6">
    <source>
        <dbReference type="ARBA" id="ARBA00022562"/>
    </source>
</evidence>
<dbReference type="Gene3D" id="1.10.287.30">
    <property type="entry name" value="E2 (early) protein, N terminal domain, subdomain 1"/>
    <property type="match status" value="1"/>
</dbReference>
<proteinExistence type="inferred from homology"/>
<keyword evidence="5 12" id="KW-0597">Phosphoprotein</keyword>
<dbReference type="InterPro" id="IPR036050">
    <property type="entry name" value="Regulatory_protein_E2_N"/>
</dbReference>
<name>A0A385PRG8_9PAPI</name>
<feature type="compositionally biased region" description="Polar residues" evidence="13">
    <location>
        <begin position="223"/>
        <end position="232"/>
    </location>
</feature>
<comment type="caution">
    <text evidence="12">Lacks conserved residue(s) required for the propagation of feature annotation.</text>
</comment>
<evidence type="ECO:0000256" key="7">
    <source>
        <dbReference type="ARBA" id="ARBA00022705"/>
    </source>
</evidence>
<comment type="similarity">
    <text evidence="2">Belongs to the papillomaviridae E8^E2C protein family.</text>
</comment>
<evidence type="ECO:0000256" key="3">
    <source>
        <dbReference type="ARBA" id="ARBA00022491"/>
    </source>
</evidence>
<comment type="similarity">
    <text evidence="12">Belongs to the papillomaviridae E2 protein family.</text>
</comment>
<dbReference type="SUPFAM" id="SSF51332">
    <property type="entry name" value="E2 regulatory, transactivation domain"/>
    <property type="match status" value="1"/>
</dbReference>
<accession>A0A385PRG8</accession>
<feature type="domain" description="Papillomavirus E2 C-terminal" evidence="15">
    <location>
        <begin position="320"/>
        <end position="389"/>
    </location>
</feature>
<feature type="region of interest" description="Disordered" evidence="13">
    <location>
        <begin position="210"/>
        <end position="301"/>
    </location>
</feature>
<dbReference type="InterPro" id="IPR033668">
    <property type="entry name" value="Reg_prot_E2"/>
</dbReference>
<reference evidence="16" key="1">
    <citation type="journal article" date="2018" name="Nat. Med.">
        <title>Expanded skin virome in DOCK8-deficient patients.</title>
        <authorList>
            <consortium name="NISC Comparative Sequencing Program"/>
            <person name="Tirosh O."/>
            <person name="Conlan S."/>
            <person name="Deming C."/>
            <person name="Lee-Lin S.Q."/>
            <person name="Huang X."/>
            <person name="Su H.C."/>
            <person name="Freeman A.F."/>
            <person name="Segre J.A."/>
            <person name="Kong H.H."/>
        </authorList>
    </citation>
    <scope>NUCLEOTIDE SEQUENCE</scope>
    <source>
        <strain evidence="16">HPV-mSK_202</strain>
    </source>
</reference>
<protein>
    <recommendedName>
        <fullName evidence="12">Regulatory protein E2</fullName>
    </recommendedName>
</protein>
<feature type="domain" description="Papillomavirus E2 N-terminal" evidence="14">
    <location>
        <begin position="10"/>
        <end position="207"/>
    </location>
</feature>
<dbReference type="GO" id="GO:0006275">
    <property type="term" value="P:regulation of DNA replication"/>
    <property type="evidence" value="ECO:0007669"/>
    <property type="project" value="UniProtKB-UniRule"/>
</dbReference>
<comment type="subcellular location">
    <subcellularLocation>
        <location evidence="1 12">Host nucleus</location>
    </subcellularLocation>
</comment>
<evidence type="ECO:0000256" key="9">
    <source>
        <dbReference type="ARBA" id="ARBA00023125"/>
    </source>
</evidence>
<gene>
    <name evidence="12" type="primary">E2</name>
</gene>
<comment type="subunit">
    <text evidence="12">Binds DNA as homodimer. Interacts with protein E1; this interaction greatly increases E1 DNA-binding activity. Interacts with protein L1; this interaction enhances E2-dependent replication and transcription activation. Interacts with protein L2; this interaction inhibits E2 transcriptional activity but not DNA replication function E2. Interacts with protein E7; this interaction inhibits E7 oncogenic activity. Interacts with host TAF1; this interaction modulates E2-dependent transcriptional regulation. Interacts with host BRD4; this interaction mediates E2 transcriptional activation function. Additionally, the interaction with host BRD4 on mitotic chromosomes mediates tethering of the viral genome. Interacts with host TOPBP1; this interaction is required for optimal viral DNA replication.</text>
</comment>
<dbReference type="InterPro" id="IPR042504">
    <property type="entry name" value="Regulatory_protein_E2_N_2"/>
</dbReference>
<dbReference type="InterPro" id="IPR000427">
    <property type="entry name" value="Papillomavirus_E2_C"/>
</dbReference>
<evidence type="ECO:0000256" key="2">
    <source>
        <dbReference type="ARBA" id="ARBA00007794"/>
    </source>
</evidence>
<keyword evidence="11 12" id="KW-0804">Transcription</keyword>
<evidence type="ECO:0000256" key="11">
    <source>
        <dbReference type="ARBA" id="ARBA00023163"/>
    </source>
</evidence>
<evidence type="ECO:0000256" key="4">
    <source>
        <dbReference type="ARBA" id="ARBA00022518"/>
    </source>
</evidence>
<dbReference type="InterPro" id="IPR012677">
    <property type="entry name" value="Nucleotide-bd_a/b_plait_sf"/>
</dbReference>
<sequence length="396" mass="44826">MSAVTVETRESLAQRFAAEQEVQLTLIEKDSKQLKDHFDYWNSVRKENIIGYYARQEGYNRLGMQPLPVLTVLEYKAKEAIKMKLLISSLMDSAYASEQWTLAQCSAEAINTAPKNCFKKGAFTVTVFFDNDPDNRFPYTCWDSIYYQDDNSTWHKTAGLVDSNGLYFKEHTGDAVYFTLFLSDAERYGQTGNWTIQYKNETVFASITSSSTRVVPEPPGEVSGSSKNASPSPKTPRKRKRETDEDTSRQSPTSTKPGFRLRRGGRGQQGEHTPRATRGGRGNIDTPPSAEEVGSRSRTVEGKGLTRLGRLLQEARDPSLICLQGPANTLKCFRYRCFQRYAHLFVSATTAFHWVGDDNNARILIAFYNDRDRDTFLKHVTLPKNTTHCFGTLDCF</sequence>
<keyword evidence="8 12" id="KW-0805">Transcription regulation</keyword>
<dbReference type="GO" id="GO:0000166">
    <property type="term" value="F:nucleotide binding"/>
    <property type="evidence" value="ECO:0007669"/>
    <property type="project" value="UniProtKB-UniRule"/>
</dbReference>
<dbReference type="InterPro" id="IPR035975">
    <property type="entry name" value="E2/EBNA1_C_sf"/>
</dbReference>
<dbReference type="Gene3D" id="2.170.200.10">
    <property type="entry name" value="Papillomavirus E2 early protein domain"/>
    <property type="match status" value="1"/>
</dbReference>
<comment type="function">
    <text evidence="12">Plays a role in the initiation of viral DNA replication. A dimer of E2 interacts with a dimer of E1 in order to improve specificity of E1 DNA binding activity. Once the complex recognizes and binds DNA at specific sites, the E2 dimer is removed from DNA. E2 also regulates viral transcription through binding to the E2RE response element (5'-ACCNNNNNNGGT-3') present in multiple copies in the regulatory regions of the viral genome. Activates or represses transcription depending on E2RE's position with regards to proximal promoter elements including the TATA-box. Repression occurs by sterically hindering the assembly of the transcription initiation complex.</text>
</comment>
<dbReference type="SUPFAM" id="SSF54957">
    <property type="entry name" value="Viral DNA-binding domain"/>
    <property type="match status" value="1"/>
</dbReference>
<evidence type="ECO:0000256" key="13">
    <source>
        <dbReference type="SAM" id="MobiDB-lite"/>
    </source>
</evidence>
<evidence type="ECO:0000313" key="16">
    <source>
        <dbReference type="EMBL" id="AYA94522.2"/>
    </source>
</evidence>
<keyword evidence="7 12" id="KW-0235">DNA replication</keyword>
<dbReference type="InterPro" id="IPR042503">
    <property type="entry name" value="Regulatory_protein_E2_N_1"/>
</dbReference>
<dbReference type="EMBL" id="MH777343">
    <property type="protein sequence ID" value="AYA94522.2"/>
    <property type="molecule type" value="Genomic_DNA"/>
</dbReference>
<dbReference type="Pfam" id="PF00508">
    <property type="entry name" value="PPV_E2_N"/>
    <property type="match status" value="1"/>
</dbReference>
<dbReference type="GO" id="GO:0006260">
    <property type="term" value="P:DNA replication"/>
    <property type="evidence" value="ECO:0007669"/>
    <property type="project" value="UniProtKB-KW"/>
</dbReference>
<dbReference type="InterPro" id="IPR001866">
    <property type="entry name" value="PPV_E2_N"/>
</dbReference>
<evidence type="ECO:0000256" key="10">
    <source>
        <dbReference type="ARBA" id="ARBA00023159"/>
    </source>
</evidence>
<dbReference type="GO" id="GO:0042025">
    <property type="term" value="C:host cell nucleus"/>
    <property type="evidence" value="ECO:0007669"/>
    <property type="project" value="UniProtKB-SubCell"/>
</dbReference>
<dbReference type="Gene3D" id="3.30.70.330">
    <property type="match status" value="1"/>
</dbReference>
<evidence type="ECO:0000256" key="8">
    <source>
        <dbReference type="ARBA" id="ARBA00023015"/>
    </source>
</evidence>
<keyword evidence="6 12" id="KW-1048">Host nucleus</keyword>